<comment type="caution">
    <text evidence="5">The sequence shown here is derived from an EMBL/GenBank/DDBJ whole genome shotgun (WGS) entry which is preliminary data.</text>
</comment>
<dbReference type="PANTHER" id="PTHR22846:SF2">
    <property type="entry name" value="F-BOX-LIKE_WD REPEAT-CONTAINING PROTEIN EBI"/>
    <property type="match status" value="1"/>
</dbReference>
<keyword evidence="2" id="KW-0853">WD repeat</keyword>
<dbReference type="Proteomes" id="UP001562425">
    <property type="component" value="Unassembled WGS sequence"/>
</dbReference>
<dbReference type="GO" id="GO:0005634">
    <property type="term" value="C:nucleus"/>
    <property type="evidence" value="ECO:0007669"/>
    <property type="project" value="UniProtKB-SubCell"/>
</dbReference>
<dbReference type="AlphaFoldDB" id="A0ABD1CNN6"/>
<keyword evidence="4" id="KW-0539">Nucleus</keyword>
<dbReference type="InterPro" id="IPR015943">
    <property type="entry name" value="WD40/YVTN_repeat-like_dom_sf"/>
</dbReference>
<evidence type="ECO:0000256" key="1">
    <source>
        <dbReference type="ARBA" id="ARBA00004123"/>
    </source>
</evidence>
<organism evidence="5 6">
    <name type="scientific">Culex pipiens pipiens</name>
    <name type="common">Northern house mosquito</name>
    <dbReference type="NCBI Taxonomy" id="38569"/>
    <lineage>
        <taxon>Eukaryota</taxon>
        <taxon>Metazoa</taxon>
        <taxon>Ecdysozoa</taxon>
        <taxon>Arthropoda</taxon>
        <taxon>Hexapoda</taxon>
        <taxon>Insecta</taxon>
        <taxon>Pterygota</taxon>
        <taxon>Neoptera</taxon>
        <taxon>Endopterygota</taxon>
        <taxon>Diptera</taxon>
        <taxon>Nematocera</taxon>
        <taxon>Culicoidea</taxon>
        <taxon>Culicidae</taxon>
        <taxon>Culicinae</taxon>
        <taxon>Culicini</taxon>
        <taxon>Culex</taxon>
        <taxon>Culex</taxon>
    </lineage>
</organism>
<proteinExistence type="predicted"/>
<dbReference type="PANTHER" id="PTHR22846">
    <property type="entry name" value="WD40 REPEAT PROTEIN"/>
    <property type="match status" value="1"/>
</dbReference>
<dbReference type="InterPro" id="IPR045183">
    <property type="entry name" value="Ebi-like"/>
</dbReference>
<evidence type="ECO:0000313" key="6">
    <source>
        <dbReference type="Proteomes" id="UP001562425"/>
    </source>
</evidence>
<dbReference type="EMBL" id="JBEHCU010010574">
    <property type="protein sequence ID" value="KAL1378026.1"/>
    <property type="molecule type" value="Genomic_DNA"/>
</dbReference>
<keyword evidence="6" id="KW-1185">Reference proteome</keyword>
<name>A0ABD1CNN6_CULPP</name>
<sequence length="174" mass="19668">MDQCIEISVLEDTVLRGHKREGIICASFPIMDLIGSGVSPIRLWTCQTIRRIQTTLYQHRNLIQQPVNEFDPGFRFVRFDLVWDVKRVAWVNSVAFSPDYKFLASDSFDKSIHILICRLANRGTGGIFEVYWNSHGSKVWAGGRRIHAANGRARSPPSQLNLEAARLGGSWGIP</sequence>
<evidence type="ECO:0000256" key="4">
    <source>
        <dbReference type="ARBA" id="ARBA00023242"/>
    </source>
</evidence>
<gene>
    <name evidence="5" type="ORF">pipiens_015868</name>
</gene>
<dbReference type="SUPFAM" id="SSF101908">
    <property type="entry name" value="Putative isomerase YbhE"/>
    <property type="match status" value="1"/>
</dbReference>
<accession>A0ABD1CNN6</accession>
<evidence type="ECO:0000256" key="3">
    <source>
        <dbReference type="ARBA" id="ARBA00022737"/>
    </source>
</evidence>
<evidence type="ECO:0000256" key="2">
    <source>
        <dbReference type="ARBA" id="ARBA00022574"/>
    </source>
</evidence>
<protein>
    <submittedName>
        <fullName evidence="5">Uncharacterized protein</fullName>
    </submittedName>
</protein>
<keyword evidence="3" id="KW-0677">Repeat</keyword>
<evidence type="ECO:0000313" key="5">
    <source>
        <dbReference type="EMBL" id="KAL1378026.1"/>
    </source>
</evidence>
<reference evidence="5 6" key="1">
    <citation type="submission" date="2024-05" db="EMBL/GenBank/DDBJ databases">
        <title>Culex pipiens pipiens assembly and annotation.</title>
        <authorList>
            <person name="Alout H."/>
            <person name="Durand T."/>
        </authorList>
    </citation>
    <scope>NUCLEOTIDE SEQUENCE [LARGE SCALE GENOMIC DNA]</scope>
    <source>
        <strain evidence="5">HA-2024</strain>
        <tissue evidence="5">Whole body</tissue>
    </source>
</reference>
<comment type="subcellular location">
    <subcellularLocation>
        <location evidence="1">Nucleus</location>
    </subcellularLocation>
</comment>
<dbReference type="Gene3D" id="2.130.10.10">
    <property type="entry name" value="YVTN repeat-like/Quinoprotein amine dehydrogenase"/>
    <property type="match status" value="1"/>
</dbReference>